<dbReference type="InterPro" id="IPR016013">
    <property type="entry name" value="Binary_toxinA_clost-typ"/>
</dbReference>
<dbReference type="SUPFAM" id="SSF56399">
    <property type="entry name" value="ADP-ribosylation"/>
    <property type="match status" value="1"/>
</dbReference>
<keyword evidence="5" id="KW-0614">Plasmid</keyword>
<organism evidence="5 6">
    <name type="scientific">Bacillus cereus 03BB108</name>
    <dbReference type="NCBI Taxonomy" id="451709"/>
    <lineage>
        <taxon>Bacteria</taxon>
        <taxon>Bacillati</taxon>
        <taxon>Bacillota</taxon>
        <taxon>Bacilli</taxon>
        <taxon>Bacillales</taxon>
        <taxon>Bacillaceae</taxon>
        <taxon>Bacillus</taxon>
        <taxon>Bacillus cereus group</taxon>
    </lineage>
</organism>
<sequence>MKYSLTRTIIPAFAITTALGLLPIHTVNAQETLPGSTHNDSKEEEFKETLITKDYDEWRKSLTYDENLIFSLFDVLQLNSLIKEVNGNIDIINSNELDQFDKRKSILALDALLMKKKIDMDIHVYKHLTAEEVGFKLSELCLPYESTINRNAFKNISENFKYGIYVGYLDPHLTKKESKSNGPILLDLKLPKGTHIGYLDTNGRILLPRDRGIIITNSSIILEKGKEKIKVEAELVDKNTVTTKIESKENTINKHFRTAIENNTSIPGKNKIPVETKFIKIVTNNLNASFAVNKAATLLHIFTKSVPGDLLVKTLEQMNSNAALTITDIPWRKLGGVINQDIQGISDSSFASYNVNSKQIVLNLSTHKQLLYSLQPIGDDDSAPETPIQTLIHEFGHAVDILILNKLSTTSEFEDLYKEEKNNIKIEDYMKKNPQEFFASAFSYLFSPNTHYQERIKKEAPKTVEFIQNELKKKGLLN</sequence>
<dbReference type="SUPFAM" id="SSF55486">
    <property type="entry name" value="Metalloproteases ('zincins'), catalytic domain"/>
    <property type="match status" value="1"/>
</dbReference>
<dbReference type="GO" id="GO:0005576">
    <property type="term" value="C:extracellular region"/>
    <property type="evidence" value="ECO:0007669"/>
    <property type="project" value="UniProtKB-SubCell"/>
</dbReference>
<dbReference type="EMBL" id="CP009636">
    <property type="protein sequence ID" value="AJI08374.1"/>
    <property type="molecule type" value="Genomic_DNA"/>
</dbReference>
<evidence type="ECO:0000313" key="6">
    <source>
        <dbReference type="Proteomes" id="UP000031861"/>
    </source>
</evidence>
<dbReference type="GO" id="GO:0008237">
    <property type="term" value="F:metallopeptidase activity"/>
    <property type="evidence" value="ECO:0007669"/>
    <property type="project" value="InterPro"/>
</dbReference>
<geneLocation type="plasmid" evidence="5 6">
    <name>pBFI_2</name>
</geneLocation>
<dbReference type="Gene3D" id="3.40.390.10">
    <property type="entry name" value="Collagenase (Catalytic Domain)"/>
    <property type="match status" value="1"/>
</dbReference>
<protein>
    <submittedName>
        <fullName evidence="5">ADP-ribosyltransferase exoenzyme family protein</fullName>
    </submittedName>
</protein>
<keyword evidence="2" id="KW-0964">Secreted</keyword>
<feature type="domain" description="ATLF-like" evidence="4">
    <location>
        <begin position="275"/>
        <end position="472"/>
    </location>
</feature>
<dbReference type="CDD" id="cd20493">
    <property type="entry name" value="M34_ATLF_C-like"/>
    <property type="match status" value="1"/>
</dbReference>
<proteinExistence type="predicted"/>
<dbReference type="RefSeq" id="WP_001996074.1">
    <property type="nucleotide sequence ID" value="NZ_CP009636.1"/>
</dbReference>
<evidence type="ECO:0000256" key="3">
    <source>
        <dbReference type="SAM" id="SignalP"/>
    </source>
</evidence>
<dbReference type="InterPro" id="IPR014781">
    <property type="entry name" value="Anthrax_toxin_lethal/edema_N/C"/>
</dbReference>
<name>A0AAN0SR56_BACCE</name>
<evidence type="ECO:0000313" key="5">
    <source>
        <dbReference type="EMBL" id="AJI08374.1"/>
    </source>
</evidence>
<feature type="signal peptide" evidence="3">
    <location>
        <begin position="1"/>
        <end position="29"/>
    </location>
</feature>
<dbReference type="Pfam" id="PF07737">
    <property type="entry name" value="ATLF"/>
    <property type="match status" value="1"/>
</dbReference>
<dbReference type="InterPro" id="IPR024079">
    <property type="entry name" value="MetalloPept_cat_dom_sf"/>
</dbReference>
<dbReference type="AlphaFoldDB" id="A0AAN0SR56"/>
<dbReference type="InterPro" id="IPR047568">
    <property type="entry name" value="ATLF-like_dom"/>
</dbReference>
<gene>
    <name evidence="5" type="ORF">AK40_5832</name>
</gene>
<dbReference type="Gene3D" id="3.90.176.10">
    <property type="entry name" value="Toxin ADP-ribosyltransferase, Chain A, domain 1"/>
    <property type="match status" value="1"/>
</dbReference>
<feature type="chain" id="PRO_5042994244" evidence="3">
    <location>
        <begin position="30"/>
        <end position="478"/>
    </location>
</feature>
<dbReference type="Proteomes" id="UP000031861">
    <property type="component" value="Plasmid pBFI_2"/>
</dbReference>
<dbReference type="PROSITE" id="PS51995">
    <property type="entry name" value="ATLF"/>
    <property type="match status" value="1"/>
</dbReference>
<dbReference type="PRINTS" id="PR01390">
    <property type="entry name" value="BINARYTOXINA"/>
</dbReference>
<accession>A0AAN0SR56</accession>
<reference evidence="5 6" key="1">
    <citation type="journal article" date="2015" name="Genome Announc.">
        <title>Complete genome sequences for 35 biothreat assay-relevant bacillus species.</title>
        <authorList>
            <person name="Johnson S.L."/>
            <person name="Daligault H.E."/>
            <person name="Davenport K.W."/>
            <person name="Jaissle J."/>
            <person name="Frey K.G."/>
            <person name="Ladner J.T."/>
            <person name="Broomall S.M."/>
            <person name="Bishop-Lilly K.A."/>
            <person name="Bruce D.C."/>
            <person name="Gibbons H.S."/>
            <person name="Coyne S.R."/>
            <person name="Lo C.C."/>
            <person name="Meincke L."/>
            <person name="Munk A.C."/>
            <person name="Koroleva G.I."/>
            <person name="Rosenzweig C.N."/>
            <person name="Palacios G.F."/>
            <person name="Redden C.L."/>
            <person name="Minogue T.D."/>
            <person name="Chain P.S."/>
        </authorList>
    </citation>
    <scope>NUCLEOTIDE SEQUENCE [LARGE SCALE GENOMIC DNA]</scope>
    <source>
        <strain evidence="5 6">03BB108</strain>
    </source>
</reference>
<dbReference type="Pfam" id="PF03496">
    <property type="entry name" value="ADPrib_exo_Tox"/>
    <property type="match status" value="1"/>
</dbReference>
<dbReference type="PROSITE" id="PS51996">
    <property type="entry name" value="TR_MART"/>
    <property type="match status" value="1"/>
</dbReference>
<evidence type="ECO:0000256" key="1">
    <source>
        <dbReference type="ARBA" id="ARBA00004613"/>
    </source>
</evidence>
<dbReference type="InterPro" id="IPR003540">
    <property type="entry name" value="ADP-ribosyltransferase"/>
</dbReference>
<comment type="subcellular location">
    <subcellularLocation>
        <location evidence="1">Secreted</location>
    </subcellularLocation>
</comment>
<evidence type="ECO:0000256" key="2">
    <source>
        <dbReference type="ARBA" id="ARBA00022525"/>
    </source>
</evidence>
<evidence type="ECO:0000259" key="4">
    <source>
        <dbReference type="PROSITE" id="PS51995"/>
    </source>
</evidence>
<keyword evidence="3" id="KW-0732">Signal</keyword>